<feature type="chain" id="PRO_5020516051" evidence="1">
    <location>
        <begin position="20"/>
        <end position="162"/>
    </location>
</feature>
<dbReference type="EMBL" id="SNZH01000013">
    <property type="protein sequence ID" value="TDR40452.1"/>
    <property type="molecule type" value="Genomic_DNA"/>
</dbReference>
<dbReference type="AlphaFoldDB" id="A0A4R6YR31"/>
<organism evidence="2 3">
    <name type="scientific">Tahibacter aquaticus</name>
    <dbReference type="NCBI Taxonomy" id="520092"/>
    <lineage>
        <taxon>Bacteria</taxon>
        <taxon>Pseudomonadati</taxon>
        <taxon>Pseudomonadota</taxon>
        <taxon>Gammaproteobacteria</taxon>
        <taxon>Lysobacterales</taxon>
        <taxon>Rhodanobacteraceae</taxon>
        <taxon>Tahibacter</taxon>
    </lineage>
</organism>
<evidence type="ECO:0000313" key="3">
    <source>
        <dbReference type="Proteomes" id="UP000295293"/>
    </source>
</evidence>
<feature type="signal peptide" evidence="1">
    <location>
        <begin position="1"/>
        <end position="19"/>
    </location>
</feature>
<protein>
    <submittedName>
        <fullName evidence="2">Uncharacterized protein DUF4920</fullName>
    </submittedName>
</protein>
<reference evidence="2 3" key="1">
    <citation type="submission" date="2019-03" db="EMBL/GenBank/DDBJ databases">
        <title>Genomic Encyclopedia of Type Strains, Phase IV (KMG-IV): sequencing the most valuable type-strain genomes for metagenomic binning, comparative biology and taxonomic classification.</title>
        <authorList>
            <person name="Goeker M."/>
        </authorList>
    </citation>
    <scope>NUCLEOTIDE SEQUENCE [LARGE SCALE GENOMIC DNA]</scope>
    <source>
        <strain evidence="2 3">DSM 21667</strain>
    </source>
</reference>
<accession>A0A4R6YR31</accession>
<proteinExistence type="predicted"/>
<evidence type="ECO:0000256" key="1">
    <source>
        <dbReference type="SAM" id="SignalP"/>
    </source>
</evidence>
<dbReference type="RefSeq" id="WP_133820400.1">
    <property type="nucleotide sequence ID" value="NZ_SNZH01000013.1"/>
</dbReference>
<dbReference type="Proteomes" id="UP000295293">
    <property type="component" value="Unassembled WGS sequence"/>
</dbReference>
<keyword evidence="1" id="KW-0732">Signal</keyword>
<evidence type="ECO:0000313" key="2">
    <source>
        <dbReference type="EMBL" id="TDR40452.1"/>
    </source>
</evidence>
<dbReference type="OrthoDB" id="129527at2"/>
<dbReference type="Pfam" id="PF16267">
    <property type="entry name" value="DUF4920"/>
    <property type="match status" value="1"/>
</dbReference>
<comment type="caution">
    <text evidence="2">The sequence shown here is derived from an EMBL/GenBank/DDBJ whole genome shotgun (WGS) entry which is preliminary data.</text>
</comment>
<dbReference type="InterPro" id="IPR032577">
    <property type="entry name" value="DUF4920"/>
</dbReference>
<keyword evidence="3" id="KW-1185">Reference proteome</keyword>
<sequence length="162" mass="16970">MNKWICGLAIALAAGAVQAHEGAHGGHAQAPAQRPTPVATGKGGAYYGTIMPTGEPVMISKAAAQPEQHSAAPQAFQGRITEVCQKQGCWMVLEDGGSFARVFMSGHSFSVPKDARSTAVVYGKLSVKKLDEKEMQHLASEGSKPKPQELQIDASSVWIAGG</sequence>
<name>A0A4R6YR31_9GAMM</name>
<gene>
    <name evidence="2" type="ORF">DFR29_113153</name>
</gene>